<dbReference type="OrthoDB" id="9802805at2"/>
<dbReference type="Pfam" id="PF00293">
    <property type="entry name" value="NUDIX"/>
    <property type="match status" value="1"/>
</dbReference>
<dbReference type="PANTHER" id="PTHR12992">
    <property type="entry name" value="NUDIX HYDROLASE"/>
    <property type="match status" value="1"/>
</dbReference>
<keyword evidence="9" id="KW-1185">Reference proteome</keyword>
<evidence type="ECO:0000259" key="7">
    <source>
        <dbReference type="PROSITE" id="PS51462"/>
    </source>
</evidence>
<evidence type="ECO:0000313" key="8">
    <source>
        <dbReference type="EMBL" id="PWR22698.1"/>
    </source>
</evidence>
<dbReference type="GO" id="GO:0010945">
    <property type="term" value="F:coenzyme A diphosphatase activity"/>
    <property type="evidence" value="ECO:0007669"/>
    <property type="project" value="InterPro"/>
</dbReference>
<dbReference type="NCBIfam" id="NF007980">
    <property type="entry name" value="PRK10707.1"/>
    <property type="match status" value="1"/>
</dbReference>
<comment type="cofactor">
    <cofactor evidence="1">
        <name>Mn(2+)</name>
        <dbReference type="ChEBI" id="CHEBI:29035"/>
    </cofactor>
</comment>
<feature type="domain" description="Nudix hydrolase" evidence="7">
    <location>
        <begin position="45"/>
        <end position="182"/>
    </location>
</feature>
<sequence>MTPVDIAARLRHQLDPADYGPVSVPRIGDFDLNPDMRTIVPAGRILRPAAVLVPLVEHPSGLTVLLTRRTDHLKNHAGQISFPGGRIEPGDRDPVAAALREATEEIGLGPDYVSVAGFLDAYETSTGFHVTPVVGFLTPGFSLRPDPGEVAQIFEVPLDFLMDPANRQRQSREYNGVQRYFYAMPYGEHYIWGATAGMLVNLATRLGKV</sequence>
<dbReference type="EMBL" id="QGLE01000006">
    <property type="protein sequence ID" value="PWR22698.1"/>
    <property type="molecule type" value="Genomic_DNA"/>
</dbReference>
<evidence type="ECO:0000313" key="9">
    <source>
        <dbReference type="Proteomes" id="UP000245461"/>
    </source>
</evidence>
<comment type="cofactor">
    <cofactor evidence="2">
        <name>Mg(2+)</name>
        <dbReference type="ChEBI" id="CHEBI:18420"/>
    </cofactor>
</comment>
<dbReference type="RefSeq" id="WP_109906266.1">
    <property type="nucleotide sequence ID" value="NZ_QGLE01000006.1"/>
</dbReference>
<dbReference type="InterPro" id="IPR000086">
    <property type="entry name" value="NUDIX_hydrolase_dom"/>
</dbReference>
<dbReference type="GO" id="GO:0046872">
    <property type="term" value="F:metal ion binding"/>
    <property type="evidence" value="ECO:0007669"/>
    <property type="project" value="UniProtKB-KW"/>
</dbReference>
<dbReference type="SUPFAM" id="SSF55811">
    <property type="entry name" value="Nudix"/>
    <property type="match status" value="1"/>
</dbReference>
<organism evidence="8 9">
    <name type="scientific">Zavarzinia aquatilis</name>
    <dbReference type="NCBI Taxonomy" id="2211142"/>
    <lineage>
        <taxon>Bacteria</taxon>
        <taxon>Pseudomonadati</taxon>
        <taxon>Pseudomonadota</taxon>
        <taxon>Alphaproteobacteria</taxon>
        <taxon>Rhodospirillales</taxon>
        <taxon>Zavarziniaceae</taxon>
        <taxon>Zavarzinia</taxon>
    </lineage>
</organism>
<keyword evidence="5" id="KW-0460">Magnesium</keyword>
<accession>A0A317E6G5</accession>
<dbReference type="PROSITE" id="PS51462">
    <property type="entry name" value="NUDIX"/>
    <property type="match status" value="1"/>
</dbReference>
<dbReference type="Gene3D" id="3.90.79.10">
    <property type="entry name" value="Nucleoside Triphosphate Pyrophosphohydrolase"/>
    <property type="match status" value="1"/>
</dbReference>
<evidence type="ECO:0000256" key="5">
    <source>
        <dbReference type="ARBA" id="ARBA00022842"/>
    </source>
</evidence>
<evidence type="ECO:0000256" key="6">
    <source>
        <dbReference type="ARBA" id="ARBA00023211"/>
    </source>
</evidence>
<comment type="caution">
    <text evidence="8">The sequence shown here is derived from an EMBL/GenBank/DDBJ whole genome shotgun (WGS) entry which is preliminary data.</text>
</comment>
<gene>
    <name evidence="8" type="ORF">DKG74_12600</name>
</gene>
<evidence type="ECO:0000256" key="1">
    <source>
        <dbReference type="ARBA" id="ARBA00001936"/>
    </source>
</evidence>
<keyword evidence="4" id="KW-0378">Hydrolase</keyword>
<evidence type="ECO:0000256" key="4">
    <source>
        <dbReference type="ARBA" id="ARBA00022801"/>
    </source>
</evidence>
<keyword evidence="6" id="KW-0464">Manganese</keyword>
<evidence type="ECO:0000256" key="2">
    <source>
        <dbReference type="ARBA" id="ARBA00001946"/>
    </source>
</evidence>
<dbReference type="InterPro" id="IPR015797">
    <property type="entry name" value="NUDIX_hydrolase-like_dom_sf"/>
</dbReference>
<dbReference type="InterPro" id="IPR045121">
    <property type="entry name" value="CoAse"/>
</dbReference>
<keyword evidence="3" id="KW-0479">Metal-binding</keyword>
<name>A0A317E6G5_9PROT</name>
<dbReference type="AlphaFoldDB" id="A0A317E6G5"/>
<evidence type="ECO:0000256" key="3">
    <source>
        <dbReference type="ARBA" id="ARBA00022723"/>
    </source>
</evidence>
<dbReference type="PANTHER" id="PTHR12992:SF11">
    <property type="entry name" value="MITOCHONDRIAL COENZYME A DIPHOSPHATASE NUDT8"/>
    <property type="match status" value="1"/>
</dbReference>
<dbReference type="CDD" id="cd03426">
    <property type="entry name" value="NUDIX_CoAse_Nudt7"/>
    <property type="match status" value="1"/>
</dbReference>
<proteinExistence type="predicted"/>
<dbReference type="Proteomes" id="UP000245461">
    <property type="component" value="Unassembled WGS sequence"/>
</dbReference>
<reference evidence="8 9" key="1">
    <citation type="submission" date="2018-05" db="EMBL/GenBank/DDBJ databases">
        <title>Zavarzinia sp. HR-AS.</title>
        <authorList>
            <person name="Lee Y."/>
            <person name="Jeon C.O."/>
        </authorList>
    </citation>
    <scope>NUCLEOTIDE SEQUENCE [LARGE SCALE GENOMIC DNA]</scope>
    <source>
        <strain evidence="8 9">HR-AS</strain>
    </source>
</reference>
<protein>
    <submittedName>
        <fullName evidence="8">CoA pyrophosphatase</fullName>
    </submittedName>
</protein>